<evidence type="ECO:0000256" key="2">
    <source>
        <dbReference type="ARBA" id="ARBA00003842"/>
    </source>
</evidence>
<feature type="domain" description="Glucose-methanol-choline oxidoreductase C-terminal" evidence="14">
    <location>
        <begin position="533"/>
        <end position="674"/>
    </location>
</feature>
<evidence type="ECO:0000256" key="5">
    <source>
        <dbReference type="ARBA" id="ARBA00013125"/>
    </source>
</evidence>
<evidence type="ECO:0000256" key="1">
    <source>
        <dbReference type="ARBA" id="ARBA00000920"/>
    </source>
</evidence>
<comment type="subcellular location">
    <subcellularLocation>
        <location evidence="3">Membrane</location>
    </subcellularLocation>
</comment>
<name>A0ABQ6FL53_9CHLR</name>
<dbReference type="Pfam" id="PF00732">
    <property type="entry name" value="GMC_oxred_N"/>
    <property type="match status" value="1"/>
</dbReference>
<keyword evidence="9" id="KW-1133">Transmembrane helix</keyword>
<keyword evidence="11" id="KW-0472">Membrane</keyword>
<dbReference type="SUPFAM" id="SSF51905">
    <property type="entry name" value="FAD/NAD(P)-binding domain"/>
    <property type="match status" value="1"/>
</dbReference>
<dbReference type="EMBL" id="BSRI01000001">
    <property type="protein sequence ID" value="GLV53928.1"/>
    <property type="molecule type" value="Genomic_DNA"/>
</dbReference>
<evidence type="ECO:0000259" key="12">
    <source>
        <dbReference type="Pfam" id="PF00732"/>
    </source>
</evidence>
<reference evidence="15 16" key="1">
    <citation type="submission" date="2023-02" db="EMBL/GenBank/DDBJ databases">
        <title>Dictyobacter halimunensis sp. nov., a new member of the class Ktedonobacteria from forest soil in a geothermal area.</title>
        <authorList>
            <person name="Rachmania M.K."/>
            <person name="Ningsih F."/>
            <person name="Sakai Y."/>
            <person name="Yabe S."/>
            <person name="Yokota A."/>
            <person name="Sjamsuridzal W."/>
        </authorList>
    </citation>
    <scope>NUCLEOTIDE SEQUENCE [LARGE SCALE GENOMIC DNA]</scope>
    <source>
        <strain evidence="15 16">S3.2.2.5</strain>
    </source>
</reference>
<dbReference type="InterPro" id="IPR003953">
    <property type="entry name" value="FAD-dep_OxRdtase_2_FAD-bd"/>
</dbReference>
<keyword evidence="10" id="KW-0560">Oxidoreductase</keyword>
<dbReference type="InterPro" id="IPR012400">
    <property type="entry name" value="Long_Oxdase"/>
</dbReference>
<dbReference type="PANTHER" id="PTHR46056">
    <property type="entry name" value="LONG-CHAIN-ALCOHOL OXIDASE"/>
    <property type="match status" value="1"/>
</dbReference>
<dbReference type="EC" id="1.1.3.20" evidence="5"/>
<evidence type="ECO:0000313" key="16">
    <source>
        <dbReference type="Proteomes" id="UP001344906"/>
    </source>
</evidence>
<keyword evidence="7" id="KW-0812">Transmembrane</keyword>
<evidence type="ECO:0000256" key="3">
    <source>
        <dbReference type="ARBA" id="ARBA00004370"/>
    </source>
</evidence>
<comment type="catalytic activity">
    <reaction evidence="1">
        <text>a long-chain primary fatty alcohol + O2 = a long-chain fatty aldehyde + H2O2</text>
        <dbReference type="Rhea" id="RHEA:22756"/>
        <dbReference type="ChEBI" id="CHEBI:15379"/>
        <dbReference type="ChEBI" id="CHEBI:16240"/>
        <dbReference type="ChEBI" id="CHEBI:17176"/>
        <dbReference type="ChEBI" id="CHEBI:77396"/>
        <dbReference type="EC" id="1.1.3.20"/>
    </reaction>
</comment>
<evidence type="ECO:0000256" key="7">
    <source>
        <dbReference type="ARBA" id="ARBA00022692"/>
    </source>
</evidence>
<dbReference type="PIRSF" id="PIRSF028937">
    <property type="entry name" value="Lg_Ch_AO"/>
    <property type="match status" value="1"/>
</dbReference>
<evidence type="ECO:0000256" key="6">
    <source>
        <dbReference type="ARBA" id="ARBA00022630"/>
    </source>
</evidence>
<dbReference type="Gene3D" id="3.50.50.60">
    <property type="entry name" value="FAD/NAD(P)-binding domain"/>
    <property type="match status" value="2"/>
</dbReference>
<evidence type="ECO:0000259" key="14">
    <source>
        <dbReference type="Pfam" id="PF05199"/>
    </source>
</evidence>
<accession>A0ABQ6FL53</accession>
<dbReference type="Proteomes" id="UP001344906">
    <property type="component" value="Unassembled WGS sequence"/>
</dbReference>
<keyword evidence="8" id="KW-0274">FAD</keyword>
<evidence type="ECO:0000259" key="13">
    <source>
        <dbReference type="Pfam" id="PF00890"/>
    </source>
</evidence>
<keyword evidence="16" id="KW-1185">Reference proteome</keyword>
<evidence type="ECO:0000256" key="9">
    <source>
        <dbReference type="ARBA" id="ARBA00022989"/>
    </source>
</evidence>
<evidence type="ECO:0000313" key="15">
    <source>
        <dbReference type="EMBL" id="GLV53928.1"/>
    </source>
</evidence>
<comment type="similarity">
    <text evidence="4">Belongs to the GMC oxidoreductase family.</text>
</comment>
<gene>
    <name evidence="15" type="ORF">KDH_07790</name>
</gene>
<dbReference type="RefSeq" id="WP_338247651.1">
    <property type="nucleotide sequence ID" value="NZ_BSRI01000001.1"/>
</dbReference>
<comment type="function">
    <text evidence="2">Long-chain fatty alcohol oxidase involved in the omega-oxidation pathway of lipid degradation.</text>
</comment>
<sequence>MAITSSLAGPVTESHVTGWLTPAEFAILQAICDTLLPSLEPPAGSSGAVAAYYRRCAQDLHVAQQIAEKLGEQSKETQANIRLFLRLFTAAPVSFLLAGSARPFVELPQERRERYLFALANSPIGPFRQGYQGLKRLAGLIYFSTLNEHGNNPNWSVLDYTPPAPPSVEKPAPITPFIITEETTLETDVVVIGSGAGGGVVAGELAMAGKKVIVLEKGGYNHEGNFTQQEAQAMPELFLKRGALASNDLGLIMMAGSTLGGGTVVNWMTSFRTPDEVLSEWDHSSGLKGCFTGSQLQQSFAAVEQRISVNSDHSQHNQQNQRLFDGATTLGYHAGTVRRNAIGCQQRCGACNFGCSYGCSQSTMKTYLQDAYAHDARIIVHASAERILIENGRAVGVKASVKNTQTGETSTVLIRAGAVVVAAGALYTPALLLRSGIENAHIGQHLHLHPTGISVGVYAENVYAWKGVLQSAYSDQFIHLDGNYGYKLEVAPTHPGLFGLATPWYSARNYRDEMRNVAHLASIIVLTRDKGEGSVKVDQSGEPLIEYVPSAYDRKHLLHGLRQGARIHLAAGAERVISLQNKPTDLKRSEDEDTQRKLLQAFDRQVKRNGLGPNRVVLFSAHQMGTCRIGAHPDTSVTDENNQVHGIKGLFICDSSVFPTACGVNPMLSIMAIAHKASQYIKTFV</sequence>
<comment type="caution">
    <text evidence="15">The sequence shown here is derived from an EMBL/GenBank/DDBJ whole genome shotgun (WGS) entry which is preliminary data.</text>
</comment>
<protein>
    <recommendedName>
        <fullName evidence="5">long-chain-alcohol oxidase</fullName>
        <ecNumber evidence="5">1.1.3.20</ecNumber>
    </recommendedName>
</protein>
<dbReference type="PANTHER" id="PTHR46056:SF12">
    <property type="entry name" value="LONG-CHAIN-ALCOHOL OXIDASE"/>
    <property type="match status" value="1"/>
</dbReference>
<dbReference type="Pfam" id="PF00890">
    <property type="entry name" value="FAD_binding_2"/>
    <property type="match status" value="1"/>
</dbReference>
<dbReference type="InterPro" id="IPR007867">
    <property type="entry name" value="GMC_OxRtase_C"/>
</dbReference>
<keyword evidence="6" id="KW-0285">Flavoprotein</keyword>
<feature type="domain" description="FAD-dependent oxidoreductase 2 FAD-binding" evidence="13">
    <location>
        <begin position="188"/>
        <end position="220"/>
    </location>
</feature>
<evidence type="ECO:0000256" key="10">
    <source>
        <dbReference type="ARBA" id="ARBA00023002"/>
    </source>
</evidence>
<evidence type="ECO:0000256" key="4">
    <source>
        <dbReference type="ARBA" id="ARBA00010790"/>
    </source>
</evidence>
<evidence type="ECO:0000256" key="8">
    <source>
        <dbReference type="ARBA" id="ARBA00022827"/>
    </source>
</evidence>
<evidence type="ECO:0000256" key="11">
    <source>
        <dbReference type="ARBA" id="ARBA00023136"/>
    </source>
</evidence>
<feature type="domain" description="Glucose-methanol-choline oxidoreductase N-terminal" evidence="12">
    <location>
        <begin position="236"/>
        <end position="450"/>
    </location>
</feature>
<dbReference type="InterPro" id="IPR036188">
    <property type="entry name" value="FAD/NAD-bd_sf"/>
</dbReference>
<organism evidence="15 16">
    <name type="scientific">Dictyobacter halimunensis</name>
    <dbReference type="NCBI Taxonomy" id="3026934"/>
    <lineage>
        <taxon>Bacteria</taxon>
        <taxon>Bacillati</taxon>
        <taxon>Chloroflexota</taxon>
        <taxon>Ktedonobacteria</taxon>
        <taxon>Ktedonobacterales</taxon>
        <taxon>Dictyobacteraceae</taxon>
        <taxon>Dictyobacter</taxon>
    </lineage>
</organism>
<dbReference type="Pfam" id="PF05199">
    <property type="entry name" value="GMC_oxred_C"/>
    <property type="match status" value="1"/>
</dbReference>
<dbReference type="InterPro" id="IPR000172">
    <property type="entry name" value="GMC_OxRdtase_N"/>
</dbReference>
<proteinExistence type="inferred from homology"/>